<organism evidence="1 2">
    <name type="scientific">Mytilus coruscus</name>
    <name type="common">Sea mussel</name>
    <dbReference type="NCBI Taxonomy" id="42192"/>
    <lineage>
        <taxon>Eukaryota</taxon>
        <taxon>Metazoa</taxon>
        <taxon>Spiralia</taxon>
        <taxon>Lophotrochozoa</taxon>
        <taxon>Mollusca</taxon>
        <taxon>Bivalvia</taxon>
        <taxon>Autobranchia</taxon>
        <taxon>Pteriomorphia</taxon>
        <taxon>Mytilida</taxon>
        <taxon>Mytiloidea</taxon>
        <taxon>Mytilidae</taxon>
        <taxon>Mytilinae</taxon>
        <taxon>Mytilus</taxon>
    </lineage>
</organism>
<dbReference type="OrthoDB" id="6160580at2759"/>
<keyword evidence="2" id="KW-1185">Reference proteome</keyword>
<sequence>MSQFQTATAQSHLPVPSVYPTTTATTTNHHIISSNFTDAFNNAYKHSLYTAEPLDQPLNTQSPSIPPQLICHPIYQLMWRECRDYEAFSPGERSLKGRCYGQYVSSSYNLDFKLTFDLAKKISDEKLSALGVGAIGDRICLKEKLKTNSPNIEPVVHSSPQIHVLLQVNSR</sequence>
<gene>
    <name evidence="1" type="ORF">MCOR_23348</name>
</gene>
<dbReference type="Proteomes" id="UP000507470">
    <property type="component" value="Unassembled WGS sequence"/>
</dbReference>
<evidence type="ECO:0000313" key="2">
    <source>
        <dbReference type="Proteomes" id="UP000507470"/>
    </source>
</evidence>
<dbReference type="AlphaFoldDB" id="A0A6J8BVM2"/>
<proteinExistence type="predicted"/>
<dbReference type="EMBL" id="CACVKT020004125">
    <property type="protein sequence ID" value="CAC5388063.1"/>
    <property type="molecule type" value="Genomic_DNA"/>
</dbReference>
<evidence type="ECO:0000313" key="1">
    <source>
        <dbReference type="EMBL" id="CAC5388063.1"/>
    </source>
</evidence>
<protein>
    <submittedName>
        <fullName evidence="1">Uncharacterized protein</fullName>
    </submittedName>
</protein>
<name>A0A6J8BVM2_MYTCO</name>
<accession>A0A6J8BVM2</accession>
<reference evidence="1 2" key="1">
    <citation type="submission" date="2020-06" db="EMBL/GenBank/DDBJ databases">
        <authorList>
            <person name="Li R."/>
            <person name="Bekaert M."/>
        </authorList>
    </citation>
    <scope>NUCLEOTIDE SEQUENCE [LARGE SCALE GENOMIC DNA]</scope>
    <source>
        <strain evidence="2">wild</strain>
    </source>
</reference>